<dbReference type="Gramene" id="evm.model.05.473">
    <property type="protein sequence ID" value="cds.evm.model.05.473"/>
    <property type="gene ID" value="evm.TU.05.473"/>
</dbReference>
<dbReference type="Proteomes" id="UP000596661">
    <property type="component" value="Chromosome 5"/>
</dbReference>
<protein>
    <recommendedName>
        <fullName evidence="4">RNase H type-1 domain-containing protein</fullName>
    </recommendedName>
</protein>
<sequence length="257" mass="28955">MEKIHCRFVNLRDLTSPLFGHQVQNQKASRIGKWRRRQGLEDQKNQYLRNSGEEKSNRVKEGEVSTEMSNKDVGGTVVVVDKGGNLNSDEVAIDVGPNYLEFPRLDFTYGNQRNWELIPDIGPFIAQSWEIPHSCVCLSRNSIVIRVFREETRGVTGRLPPPPGELKLNIDATLDVTKNIIGVGAMVRDSYGTAVVALFKLIMGNFASHEMKAKVVFHSLNWVLQMGLPITHIETDALMVSTTLNEHFNHMGWLSIL</sequence>
<evidence type="ECO:0000313" key="3">
    <source>
        <dbReference type="Proteomes" id="UP000596661"/>
    </source>
</evidence>
<accession>A0A803PQJ5</accession>
<dbReference type="EMBL" id="UZAU01000426">
    <property type="status" value="NOT_ANNOTATED_CDS"/>
    <property type="molecule type" value="Genomic_DNA"/>
</dbReference>
<proteinExistence type="predicted"/>
<evidence type="ECO:0000256" key="1">
    <source>
        <dbReference type="SAM" id="MobiDB-lite"/>
    </source>
</evidence>
<evidence type="ECO:0000313" key="2">
    <source>
        <dbReference type="EnsemblPlants" id="cds.evm.model.05.473"/>
    </source>
</evidence>
<feature type="compositionally biased region" description="Basic and acidic residues" evidence="1">
    <location>
        <begin position="51"/>
        <end position="63"/>
    </location>
</feature>
<dbReference type="EnsemblPlants" id="evm.model.05.473">
    <property type="protein sequence ID" value="cds.evm.model.05.473"/>
    <property type="gene ID" value="evm.TU.05.473"/>
</dbReference>
<name>A0A803PQJ5_CANSA</name>
<organism evidence="2 3">
    <name type="scientific">Cannabis sativa</name>
    <name type="common">Hemp</name>
    <name type="synonym">Marijuana</name>
    <dbReference type="NCBI Taxonomy" id="3483"/>
    <lineage>
        <taxon>Eukaryota</taxon>
        <taxon>Viridiplantae</taxon>
        <taxon>Streptophyta</taxon>
        <taxon>Embryophyta</taxon>
        <taxon>Tracheophyta</taxon>
        <taxon>Spermatophyta</taxon>
        <taxon>Magnoliopsida</taxon>
        <taxon>eudicotyledons</taxon>
        <taxon>Gunneridae</taxon>
        <taxon>Pentapetalae</taxon>
        <taxon>rosids</taxon>
        <taxon>fabids</taxon>
        <taxon>Rosales</taxon>
        <taxon>Cannabaceae</taxon>
        <taxon>Cannabis</taxon>
    </lineage>
</organism>
<reference evidence="2" key="2">
    <citation type="submission" date="2021-03" db="UniProtKB">
        <authorList>
            <consortium name="EnsemblPlants"/>
        </authorList>
    </citation>
    <scope>IDENTIFICATION</scope>
</reference>
<reference evidence="2" key="1">
    <citation type="submission" date="2018-11" db="EMBL/GenBank/DDBJ databases">
        <authorList>
            <person name="Grassa J C."/>
        </authorList>
    </citation>
    <scope>NUCLEOTIDE SEQUENCE [LARGE SCALE GENOMIC DNA]</scope>
</reference>
<evidence type="ECO:0008006" key="4">
    <source>
        <dbReference type="Google" id="ProtNLM"/>
    </source>
</evidence>
<feature type="region of interest" description="Disordered" evidence="1">
    <location>
        <begin position="42"/>
        <end position="67"/>
    </location>
</feature>
<dbReference type="AlphaFoldDB" id="A0A803PQJ5"/>
<keyword evidence="3" id="KW-1185">Reference proteome</keyword>